<feature type="compositionally biased region" description="Gly residues" evidence="1">
    <location>
        <begin position="1"/>
        <end position="10"/>
    </location>
</feature>
<comment type="caution">
    <text evidence="2">The sequence shown here is derived from an EMBL/GenBank/DDBJ whole genome shotgun (WGS) entry which is preliminary data.</text>
</comment>
<protein>
    <submittedName>
        <fullName evidence="2">Uncharacterized protein</fullName>
    </submittedName>
</protein>
<dbReference type="EMBL" id="VSSQ01073162">
    <property type="protein sequence ID" value="MPN24340.1"/>
    <property type="molecule type" value="Genomic_DNA"/>
</dbReference>
<sequence length="124" mass="13928">MPHDGCGAGVLEGRDDGHDRRNETETRSLNDGQPRAELWMRLNQRRDAHGEIDAGDEKADLRGIHAHRGAEDQRNERGCAEKRQNVLKSCKDHDRERGAIINAVCELAISHSGYTSRLDELEGF</sequence>
<organism evidence="2">
    <name type="scientific">bioreactor metagenome</name>
    <dbReference type="NCBI Taxonomy" id="1076179"/>
    <lineage>
        <taxon>unclassified sequences</taxon>
        <taxon>metagenomes</taxon>
        <taxon>ecological metagenomes</taxon>
    </lineage>
</organism>
<accession>A0A645GE25</accession>
<gene>
    <name evidence="2" type="ORF">SDC9_171738</name>
</gene>
<reference evidence="2" key="1">
    <citation type="submission" date="2019-08" db="EMBL/GenBank/DDBJ databases">
        <authorList>
            <person name="Kucharzyk K."/>
            <person name="Murdoch R.W."/>
            <person name="Higgins S."/>
            <person name="Loffler F."/>
        </authorList>
    </citation>
    <scope>NUCLEOTIDE SEQUENCE</scope>
</reference>
<proteinExistence type="predicted"/>
<feature type="compositionally biased region" description="Basic and acidic residues" evidence="1">
    <location>
        <begin position="12"/>
        <end position="28"/>
    </location>
</feature>
<evidence type="ECO:0000313" key="2">
    <source>
        <dbReference type="EMBL" id="MPN24340.1"/>
    </source>
</evidence>
<name>A0A645GE25_9ZZZZ</name>
<feature type="region of interest" description="Disordered" evidence="1">
    <location>
        <begin position="1"/>
        <end position="33"/>
    </location>
</feature>
<evidence type="ECO:0000256" key="1">
    <source>
        <dbReference type="SAM" id="MobiDB-lite"/>
    </source>
</evidence>
<dbReference type="AlphaFoldDB" id="A0A645GE25"/>